<reference evidence="3" key="1">
    <citation type="journal article" date="2022" name="Int. J. Mol. Sci.">
        <title>Draft Genome of Tanacetum Coccineum: Genomic Comparison of Closely Related Tanacetum-Family Plants.</title>
        <authorList>
            <person name="Yamashiro T."/>
            <person name="Shiraishi A."/>
            <person name="Nakayama K."/>
            <person name="Satake H."/>
        </authorList>
    </citation>
    <scope>NUCLEOTIDE SEQUENCE</scope>
</reference>
<accession>A0ABQ5CG30</accession>
<gene>
    <name evidence="3" type="ORF">Tco_0895546</name>
</gene>
<protein>
    <submittedName>
        <fullName evidence="3">Probable histone H2A variant 3</fullName>
    </submittedName>
</protein>
<comment type="caution">
    <text evidence="3">The sequence shown here is derived from an EMBL/GenBank/DDBJ whole genome shotgun (WGS) entry which is preliminary data.</text>
</comment>
<evidence type="ECO:0000313" key="4">
    <source>
        <dbReference type="Proteomes" id="UP001151760"/>
    </source>
</evidence>
<dbReference type="Proteomes" id="UP001151760">
    <property type="component" value="Unassembled WGS sequence"/>
</dbReference>
<feature type="domain" description="Histone H2A C-terminal" evidence="2">
    <location>
        <begin position="107"/>
        <end position="133"/>
    </location>
</feature>
<evidence type="ECO:0000256" key="1">
    <source>
        <dbReference type="SAM" id="MobiDB-lite"/>
    </source>
</evidence>
<name>A0ABQ5CG30_9ASTR</name>
<keyword evidence="4" id="KW-1185">Reference proteome</keyword>
<dbReference type="Pfam" id="PF16211">
    <property type="entry name" value="Histone_H2A_C"/>
    <property type="match status" value="1"/>
</dbReference>
<feature type="region of interest" description="Disordered" evidence="1">
    <location>
        <begin position="60"/>
        <end position="101"/>
    </location>
</feature>
<proteinExistence type="predicted"/>
<dbReference type="EMBL" id="BQNB010014226">
    <property type="protein sequence ID" value="GJT25609.1"/>
    <property type="molecule type" value="Genomic_DNA"/>
</dbReference>
<feature type="compositionally biased region" description="Polar residues" evidence="1">
    <location>
        <begin position="70"/>
        <end position="85"/>
    </location>
</feature>
<dbReference type="InterPro" id="IPR032454">
    <property type="entry name" value="Histone_H2A_C"/>
</dbReference>
<reference evidence="3" key="2">
    <citation type="submission" date="2022-01" db="EMBL/GenBank/DDBJ databases">
        <authorList>
            <person name="Yamashiro T."/>
            <person name="Shiraishi A."/>
            <person name="Satake H."/>
            <person name="Nakayama K."/>
        </authorList>
    </citation>
    <scope>NUCLEOTIDE SEQUENCE</scope>
</reference>
<organism evidence="3 4">
    <name type="scientific">Tanacetum coccineum</name>
    <dbReference type="NCBI Taxonomy" id="301880"/>
    <lineage>
        <taxon>Eukaryota</taxon>
        <taxon>Viridiplantae</taxon>
        <taxon>Streptophyta</taxon>
        <taxon>Embryophyta</taxon>
        <taxon>Tracheophyta</taxon>
        <taxon>Spermatophyta</taxon>
        <taxon>Magnoliopsida</taxon>
        <taxon>eudicotyledons</taxon>
        <taxon>Gunneridae</taxon>
        <taxon>Pentapetalae</taxon>
        <taxon>asterids</taxon>
        <taxon>campanulids</taxon>
        <taxon>Asterales</taxon>
        <taxon>Asteraceae</taxon>
        <taxon>Asteroideae</taxon>
        <taxon>Anthemideae</taxon>
        <taxon>Anthemidinae</taxon>
        <taxon>Tanacetum</taxon>
    </lineage>
</organism>
<evidence type="ECO:0000313" key="3">
    <source>
        <dbReference type="EMBL" id="GJT25609.1"/>
    </source>
</evidence>
<evidence type="ECO:0000259" key="2">
    <source>
        <dbReference type="Pfam" id="PF16211"/>
    </source>
</evidence>
<sequence>MSSDSNVEYLRANLNIKGMSNSRRTSLSNVDGDTVFQQNQVLRNGGKRWEGIVGWKDVANKDKDKKRPMSRSSRAGLQPAMQQGFESEEESLHDTCSSLSGMKRNSNTLIKGTIAGGGVIPHIHKSLINKTTKELLASIY</sequence>